<keyword evidence="1" id="KW-1133">Transmembrane helix</keyword>
<evidence type="ECO:0000256" key="1">
    <source>
        <dbReference type="SAM" id="Phobius"/>
    </source>
</evidence>
<feature type="transmembrane region" description="Helical" evidence="1">
    <location>
        <begin position="102"/>
        <end position="122"/>
    </location>
</feature>
<comment type="caution">
    <text evidence="2">The sequence shown here is derived from an EMBL/GenBank/DDBJ whole genome shotgun (WGS) entry which is preliminary data.</text>
</comment>
<evidence type="ECO:0000313" key="2">
    <source>
        <dbReference type="EMBL" id="KXB32289.1"/>
    </source>
</evidence>
<dbReference type="RefSeq" id="WP_066879549.1">
    <property type="nucleotide sequence ID" value="NZ_LODL01000005.1"/>
</dbReference>
<name>A0A133XMZ2_9RHOO</name>
<dbReference type="EMBL" id="LODL01000005">
    <property type="protein sequence ID" value="KXB32289.1"/>
    <property type="molecule type" value="Genomic_DNA"/>
</dbReference>
<dbReference type="Pfam" id="PF11158">
    <property type="entry name" value="DUF2938"/>
    <property type="match status" value="1"/>
</dbReference>
<dbReference type="Proteomes" id="UP000070186">
    <property type="component" value="Unassembled WGS sequence"/>
</dbReference>
<dbReference type="AlphaFoldDB" id="A0A133XMZ2"/>
<feature type="transmembrane region" description="Helical" evidence="1">
    <location>
        <begin position="7"/>
        <end position="27"/>
    </location>
</feature>
<protein>
    <recommendedName>
        <fullName evidence="4">DUF2938 domain-containing protein</fullName>
    </recommendedName>
</protein>
<feature type="transmembrane region" description="Helical" evidence="1">
    <location>
        <begin position="142"/>
        <end position="162"/>
    </location>
</feature>
<proteinExistence type="predicted"/>
<keyword evidence="3" id="KW-1185">Reference proteome</keyword>
<organism evidence="2 3">
    <name type="scientific">Dechloromonas denitrificans</name>
    <dbReference type="NCBI Taxonomy" id="281362"/>
    <lineage>
        <taxon>Bacteria</taxon>
        <taxon>Pseudomonadati</taxon>
        <taxon>Pseudomonadota</taxon>
        <taxon>Betaproteobacteria</taxon>
        <taxon>Rhodocyclales</taxon>
        <taxon>Azonexaceae</taxon>
        <taxon>Dechloromonas</taxon>
    </lineage>
</organism>
<keyword evidence="1" id="KW-0472">Membrane</keyword>
<evidence type="ECO:0000313" key="3">
    <source>
        <dbReference type="Proteomes" id="UP000070186"/>
    </source>
</evidence>
<dbReference type="STRING" id="281362.AT959_00885"/>
<dbReference type="InterPro" id="IPR021329">
    <property type="entry name" value="DUF2938"/>
</dbReference>
<gene>
    <name evidence="2" type="ORF">AT959_00885</name>
</gene>
<feature type="transmembrane region" description="Helical" evidence="1">
    <location>
        <begin position="73"/>
        <end position="95"/>
    </location>
</feature>
<evidence type="ECO:0008006" key="4">
    <source>
        <dbReference type="Google" id="ProtNLM"/>
    </source>
</evidence>
<sequence length="164" mass="17623">MTLIEEIVRVVLIGCGATLVMDIWLMFLKRIGIQPLNFAFIGRWIGHLFHGRIAHASIGKASPIANETSLGWITHYAVGIAFAFLLTSIAGVAWARAPSLGIALLVGVCTVAFPLLVMQPAMGLGVAASKTPTPIKNCIRSLINHSVFGLGLFLSAFVIEWISR</sequence>
<reference evidence="2 3" key="1">
    <citation type="submission" date="2015-12" db="EMBL/GenBank/DDBJ databases">
        <title>Nitrous oxide reduction kinetics distinguish bacteria harboring typical versus atypical NosZ.</title>
        <authorList>
            <person name="Yoon S."/>
            <person name="Nissen S."/>
            <person name="Park D."/>
            <person name="Sanford R.A."/>
            <person name="Loeffler F.E."/>
        </authorList>
    </citation>
    <scope>NUCLEOTIDE SEQUENCE [LARGE SCALE GENOMIC DNA]</scope>
    <source>
        <strain evidence="2 3">ATCC BAA-841</strain>
    </source>
</reference>
<keyword evidence="1" id="KW-0812">Transmembrane</keyword>
<accession>A0A133XMZ2</accession>